<feature type="chain" id="PRO_5043395899" evidence="1">
    <location>
        <begin position="21"/>
        <end position="93"/>
    </location>
</feature>
<evidence type="ECO:0000313" key="2">
    <source>
        <dbReference type="EMBL" id="KAK6332908.1"/>
    </source>
</evidence>
<evidence type="ECO:0000313" key="3">
    <source>
        <dbReference type="Proteomes" id="UP001375240"/>
    </source>
</evidence>
<dbReference type="InterPro" id="IPR031452">
    <property type="entry name" value="Kre1"/>
</dbReference>
<dbReference type="Proteomes" id="UP001375240">
    <property type="component" value="Unassembled WGS sequence"/>
</dbReference>
<accession>A0AAV9U4E4</accession>
<proteinExistence type="predicted"/>
<keyword evidence="3" id="KW-1185">Reference proteome</keyword>
<dbReference type="Pfam" id="PF17056">
    <property type="entry name" value="KRE1"/>
    <property type="match status" value="1"/>
</dbReference>
<evidence type="ECO:0000256" key="1">
    <source>
        <dbReference type="SAM" id="SignalP"/>
    </source>
</evidence>
<dbReference type="AlphaFoldDB" id="A0AAV9U4E4"/>
<sequence>MKVTFVLLATIASFPSLSLAQAAAGGGVLAGQTTPPATMVWVTVTDALGSVQTIQTVYSQVFSPAPPMMALKSGQIGLGQWATEKPAKVTGAP</sequence>
<protein>
    <submittedName>
        <fullName evidence="2">Uncharacterized protein</fullName>
    </submittedName>
</protein>
<reference evidence="2 3" key="1">
    <citation type="submission" date="2019-10" db="EMBL/GenBank/DDBJ databases">
        <authorList>
            <person name="Palmer J.M."/>
        </authorList>
    </citation>
    <scope>NUCLEOTIDE SEQUENCE [LARGE SCALE GENOMIC DNA]</scope>
    <source>
        <strain evidence="2 3">TWF696</strain>
    </source>
</reference>
<organism evidence="2 3">
    <name type="scientific">Orbilia brochopaga</name>
    <dbReference type="NCBI Taxonomy" id="3140254"/>
    <lineage>
        <taxon>Eukaryota</taxon>
        <taxon>Fungi</taxon>
        <taxon>Dikarya</taxon>
        <taxon>Ascomycota</taxon>
        <taxon>Pezizomycotina</taxon>
        <taxon>Orbiliomycetes</taxon>
        <taxon>Orbiliales</taxon>
        <taxon>Orbiliaceae</taxon>
        <taxon>Orbilia</taxon>
    </lineage>
</organism>
<dbReference type="EMBL" id="JAVHNQ010000014">
    <property type="protein sequence ID" value="KAK6332908.1"/>
    <property type="molecule type" value="Genomic_DNA"/>
</dbReference>
<dbReference type="GO" id="GO:0031505">
    <property type="term" value="P:fungal-type cell wall organization"/>
    <property type="evidence" value="ECO:0007669"/>
    <property type="project" value="InterPro"/>
</dbReference>
<keyword evidence="1" id="KW-0732">Signal</keyword>
<gene>
    <name evidence="2" type="ORF">TWF696_002927</name>
</gene>
<feature type="signal peptide" evidence="1">
    <location>
        <begin position="1"/>
        <end position="20"/>
    </location>
</feature>
<name>A0AAV9U4E4_9PEZI</name>
<comment type="caution">
    <text evidence="2">The sequence shown here is derived from an EMBL/GenBank/DDBJ whole genome shotgun (WGS) entry which is preliminary data.</text>
</comment>